<dbReference type="EMBL" id="HF680312">
    <property type="protein sequence ID" value="CCU70885.1"/>
    <property type="molecule type" value="Genomic_DNA"/>
</dbReference>
<dbReference type="AlphaFoldDB" id="M5DM07"/>
<evidence type="ECO:0000313" key="2">
    <source>
        <dbReference type="EMBL" id="CCU70885.1"/>
    </source>
</evidence>
<name>M5DM07_9GAMM</name>
<protein>
    <submittedName>
        <fullName evidence="2">Uncharacterized protein</fullName>
    </submittedName>
</protein>
<evidence type="ECO:0000313" key="3">
    <source>
        <dbReference type="Proteomes" id="UP000011866"/>
    </source>
</evidence>
<proteinExistence type="predicted"/>
<accession>M5DM07</accession>
<keyword evidence="1" id="KW-0472">Membrane</keyword>
<keyword evidence="3" id="KW-1185">Reference proteome</keyword>
<gene>
    <name evidence="2" type="ORF">TOL_0443</name>
</gene>
<feature type="transmembrane region" description="Helical" evidence="1">
    <location>
        <begin position="6"/>
        <end position="26"/>
    </location>
</feature>
<dbReference type="KEGG" id="tol:TOL_0443"/>
<dbReference type="RefSeq" id="WP_015485625.1">
    <property type="nucleotide sequence ID" value="NC_020888.1"/>
</dbReference>
<keyword evidence="1" id="KW-0812">Transmembrane</keyword>
<dbReference type="Proteomes" id="UP000011866">
    <property type="component" value="Chromosome"/>
</dbReference>
<reference evidence="2 3" key="1">
    <citation type="journal article" date="2013" name="Genome Announc.">
        <title>Genome Sequence of Thalassolituus oleivorans MIL-1 (DSM 14913T).</title>
        <authorList>
            <person name="Golyshin P.N."/>
            <person name="Werner J."/>
            <person name="Chernikova T.N."/>
            <person name="Tran H."/>
            <person name="Ferrer M."/>
            <person name="Yakimov M.M."/>
            <person name="Teeling H."/>
            <person name="Golyshina O.V."/>
        </authorList>
    </citation>
    <scope>NUCLEOTIDE SEQUENCE [LARGE SCALE GENOMIC DNA]</scope>
    <source>
        <strain evidence="2 3">MIL-1</strain>
    </source>
</reference>
<organism evidence="2 3">
    <name type="scientific">Thalassolituus oleivorans MIL-1</name>
    <dbReference type="NCBI Taxonomy" id="1298593"/>
    <lineage>
        <taxon>Bacteria</taxon>
        <taxon>Pseudomonadati</taxon>
        <taxon>Pseudomonadota</taxon>
        <taxon>Gammaproteobacteria</taxon>
        <taxon>Oceanospirillales</taxon>
        <taxon>Oceanospirillaceae</taxon>
        <taxon>Thalassolituus</taxon>
    </lineage>
</organism>
<feature type="transmembrane region" description="Helical" evidence="1">
    <location>
        <begin position="47"/>
        <end position="67"/>
    </location>
</feature>
<evidence type="ECO:0000256" key="1">
    <source>
        <dbReference type="SAM" id="Phobius"/>
    </source>
</evidence>
<dbReference type="STRING" id="187493.CN03_15605"/>
<sequence length="77" mass="8497">MIGLLYFAMALAMAWVMLHLAIGPFGHPKFLHWHQGYLKLPKAVRNFALGLCGLITILAISHLLGLYELPGQTPVSN</sequence>
<dbReference type="GeneID" id="79175434"/>
<dbReference type="HOGENOM" id="CLU_2636847_0_0_6"/>
<keyword evidence="1" id="KW-1133">Transmembrane helix</keyword>